<organism evidence="2 3">
    <name type="scientific">Citricoccus muralis</name>
    <dbReference type="NCBI Taxonomy" id="169134"/>
    <lineage>
        <taxon>Bacteria</taxon>
        <taxon>Bacillati</taxon>
        <taxon>Actinomycetota</taxon>
        <taxon>Actinomycetes</taxon>
        <taxon>Micrococcales</taxon>
        <taxon>Micrococcaceae</taxon>
        <taxon>Citricoccus</taxon>
    </lineage>
</organism>
<evidence type="ECO:0000313" key="3">
    <source>
        <dbReference type="Proteomes" id="UP001219037"/>
    </source>
</evidence>
<sequence>MRNWVNQGESLGAEADLDYSYRLLRAVQSGVLEAPLIRVYRPEPTVSFGQQDTRMPGFAAAQDRAREHGFVPAVRRAGGRAAAYHRGSLVVDHCFPVADGDDSFSGFRERFEHYADRFAALLRRLGADARVGEIPGEYCPGEFSVHARRSRSNGKIKIIGTAQRVTKGAWLFSSSLVIEDSAPIRAVLTDVYDALELELNPATAGAADDAAEGITVESVVEALLADELAEAHLVPEPEPGLHTLDFAELLDRVPRDLTQEVER</sequence>
<dbReference type="Proteomes" id="UP001219037">
    <property type="component" value="Chromosome"/>
</dbReference>
<dbReference type="EMBL" id="CP121252">
    <property type="protein sequence ID" value="WFP16832.1"/>
    <property type="molecule type" value="Genomic_DNA"/>
</dbReference>
<name>A0ABY8H893_9MICC</name>
<proteinExistence type="predicted"/>
<dbReference type="InterPro" id="IPR045864">
    <property type="entry name" value="aa-tRNA-synth_II/BPL/LPL"/>
</dbReference>
<feature type="domain" description="BPL/LPL catalytic" evidence="1">
    <location>
        <begin position="18"/>
        <end position="188"/>
    </location>
</feature>
<reference evidence="2 3" key="1">
    <citation type="submission" date="2023-04" db="EMBL/GenBank/DDBJ databases">
        <title>Funneling lignin-derived compounds into biodiesel using alkali-halophilic Citricoccus sp. P2.</title>
        <authorList>
            <person name="Luo C.-B."/>
        </authorList>
    </citation>
    <scope>NUCLEOTIDE SEQUENCE [LARGE SCALE GENOMIC DNA]</scope>
    <source>
        <strain evidence="2 3">P2</strain>
    </source>
</reference>
<dbReference type="RefSeq" id="WP_278157930.1">
    <property type="nucleotide sequence ID" value="NZ_CP121252.1"/>
</dbReference>
<evidence type="ECO:0000313" key="2">
    <source>
        <dbReference type="EMBL" id="WFP16832.1"/>
    </source>
</evidence>
<keyword evidence="3" id="KW-1185">Reference proteome</keyword>
<evidence type="ECO:0000259" key="1">
    <source>
        <dbReference type="Pfam" id="PF21948"/>
    </source>
</evidence>
<accession>A0ABY8H893</accession>
<dbReference type="Gene3D" id="3.30.930.10">
    <property type="entry name" value="Bira Bifunctional Protein, Domain 2"/>
    <property type="match status" value="1"/>
</dbReference>
<keyword evidence="2" id="KW-0436">Ligase</keyword>
<dbReference type="SUPFAM" id="SSF55681">
    <property type="entry name" value="Class II aaRS and biotin synthetases"/>
    <property type="match status" value="1"/>
</dbReference>
<dbReference type="InterPro" id="IPR004143">
    <property type="entry name" value="BPL_LPL_catalytic"/>
</dbReference>
<gene>
    <name evidence="2" type="ORF">P8192_01505</name>
</gene>
<dbReference type="GO" id="GO:0016874">
    <property type="term" value="F:ligase activity"/>
    <property type="evidence" value="ECO:0007669"/>
    <property type="project" value="UniProtKB-KW"/>
</dbReference>
<protein>
    <submittedName>
        <fullName evidence="2">Lipoate--protein ligase family protein</fullName>
    </submittedName>
</protein>
<dbReference type="Pfam" id="PF21948">
    <property type="entry name" value="LplA-B_cat"/>
    <property type="match status" value="1"/>
</dbReference>